<evidence type="ECO:0000256" key="2">
    <source>
        <dbReference type="ARBA" id="ARBA00022729"/>
    </source>
</evidence>
<dbReference type="Gene3D" id="3.20.20.80">
    <property type="entry name" value="Glycosidases"/>
    <property type="match status" value="1"/>
</dbReference>
<dbReference type="InterPro" id="IPR001139">
    <property type="entry name" value="Glyco_hydro_30"/>
</dbReference>
<keyword evidence="3" id="KW-0378">Hydrolase</keyword>
<protein>
    <recommendedName>
        <fullName evidence="4">Glycosyl hydrolase family 30 TIM-barrel domain-containing protein</fullName>
    </recommendedName>
</protein>
<dbReference type="RefSeq" id="XP_012206259.1">
    <property type="nucleotide sequence ID" value="XM_012350869.1"/>
</dbReference>
<dbReference type="Pfam" id="PF02055">
    <property type="entry name" value="Glyco_hydro_30"/>
    <property type="match status" value="1"/>
</dbReference>
<accession>A0A067C822</accession>
<gene>
    <name evidence="5" type="ORF">SPRG_11814</name>
</gene>
<dbReference type="GO" id="GO:0004348">
    <property type="term" value="F:glucosylceramidase activity"/>
    <property type="evidence" value="ECO:0007669"/>
    <property type="project" value="InterPro"/>
</dbReference>
<comment type="similarity">
    <text evidence="1">Belongs to the glycosyl hydrolase 30 family.</text>
</comment>
<name>A0A067C822_SAPPC</name>
<dbReference type="InterPro" id="IPR017853">
    <property type="entry name" value="GH"/>
</dbReference>
<organism evidence="5 6">
    <name type="scientific">Saprolegnia parasitica (strain CBS 223.65)</name>
    <dbReference type="NCBI Taxonomy" id="695850"/>
    <lineage>
        <taxon>Eukaryota</taxon>
        <taxon>Sar</taxon>
        <taxon>Stramenopiles</taxon>
        <taxon>Oomycota</taxon>
        <taxon>Saprolegniomycetes</taxon>
        <taxon>Saprolegniales</taxon>
        <taxon>Saprolegniaceae</taxon>
        <taxon>Saprolegnia</taxon>
    </lineage>
</organism>
<dbReference type="PANTHER" id="PTHR11069:SF23">
    <property type="entry name" value="LYSOSOMAL ACID GLUCOSYLCERAMIDASE"/>
    <property type="match status" value="1"/>
</dbReference>
<dbReference type="KEGG" id="spar:SPRG_11814"/>
<evidence type="ECO:0000313" key="5">
    <source>
        <dbReference type="EMBL" id="KDO22967.1"/>
    </source>
</evidence>
<evidence type="ECO:0000259" key="4">
    <source>
        <dbReference type="Pfam" id="PF02055"/>
    </source>
</evidence>
<sequence length="286" mass="31191">MRTSMMPRPPTLSMTHWYVMGAWELDGVMHHAELHSCTYPDVASGQRYNAHDILGNLNNWAVGWVDWNLLLDHNGGVNHLANTCDAPLVLTPDETSFIHVSRFIPPGSTRIAAHVTCDALLADYPRVSTPATRASAKHGSAHTMTSFKTTAPPITSRSARLYLAPRRPSSTAPTRHRGRLSRGSIRSGELCGSAGHASRNISAVLSLEPCVSADHQAWSFQDGPPRDKLCVTAGYAFAQAAAFVTLSGFKVLVALNEHSEGALCLDDERRQTVVPKRGIRTYKWAS</sequence>
<evidence type="ECO:0000256" key="3">
    <source>
        <dbReference type="ARBA" id="ARBA00022801"/>
    </source>
</evidence>
<reference evidence="5 6" key="1">
    <citation type="journal article" date="2013" name="PLoS Genet.">
        <title>Distinctive expansion of potential virulence genes in the genome of the oomycete fish pathogen Saprolegnia parasitica.</title>
        <authorList>
            <person name="Jiang R.H."/>
            <person name="de Bruijn I."/>
            <person name="Haas B.J."/>
            <person name="Belmonte R."/>
            <person name="Lobach L."/>
            <person name="Christie J."/>
            <person name="van den Ackerveken G."/>
            <person name="Bottin A."/>
            <person name="Bulone V."/>
            <person name="Diaz-Moreno S.M."/>
            <person name="Dumas B."/>
            <person name="Fan L."/>
            <person name="Gaulin E."/>
            <person name="Govers F."/>
            <person name="Grenville-Briggs L.J."/>
            <person name="Horner N.R."/>
            <person name="Levin J.Z."/>
            <person name="Mammella M."/>
            <person name="Meijer H.J."/>
            <person name="Morris P."/>
            <person name="Nusbaum C."/>
            <person name="Oome S."/>
            <person name="Phillips A.J."/>
            <person name="van Rooyen D."/>
            <person name="Rzeszutek E."/>
            <person name="Saraiva M."/>
            <person name="Secombes C.J."/>
            <person name="Seidl M.F."/>
            <person name="Snel B."/>
            <person name="Stassen J.H."/>
            <person name="Sykes S."/>
            <person name="Tripathy S."/>
            <person name="van den Berg H."/>
            <person name="Vega-Arreguin J.C."/>
            <person name="Wawra S."/>
            <person name="Young S.K."/>
            <person name="Zeng Q."/>
            <person name="Dieguez-Uribeondo J."/>
            <person name="Russ C."/>
            <person name="Tyler B.M."/>
            <person name="van West P."/>
        </authorList>
    </citation>
    <scope>NUCLEOTIDE SEQUENCE [LARGE SCALE GENOMIC DNA]</scope>
    <source>
        <strain evidence="5 6">CBS 223.65</strain>
    </source>
</reference>
<dbReference type="SUPFAM" id="SSF51445">
    <property type="entry name" value="(Trans)glycosidases"/>
    <property type="match status" value="1"/>
</dbReference>
<evidence type="ECO:0000313" key="6">
    <source>
        <dbReference type="Proteomes" id="UP000030745"/>
    </source>
</evidence>
<dbReference type="EMBL" id="KK583259">
    <property type="protein sequence ID" value="KDO22967.1"/>
    <property type="molecule type" value="Genomic_DNA"/>
</dbReference>
<dbReference type="OrthoDB" id="2160638at2759"/>
<dbReference type="AlphaFoldDB" id="A0A067C822"/>
<evidence type="ECO:0000256" key="1">
    <source>
        <dbReference type="ARBA" id="ARBA00005382"/>
    </source>
</evidence>
<feature type="domain" description="Glycosyl hydrolase family 30 TIM-barrel" evidence="4">
    <location>
        <begin position="49"/>
        <end position="99"/>
    </location>
</feature>
<dbReference type="GeneID" id="24133828"/>
<keyword evidence="2" id="KW-0732">Signal</keyword>
<dbReference type="PANTHER" id="PTHR11069">
    <property type="entry name" value="GLUCOSYLCERAMIDASE"/>
    <property type="match status" value="1"/>
</dbReference>
<dbReference type="GO" id="GO:0016020">
    <property type="term" value="C:membrane"/>
    <property type="evidence" value="ECO:0007669"/>
    <property type="project" value="GOC"/>
</dbReference>
<dbReference type="Proteomes" id="UP000030745">
    <property type="component" value="Unassembled WGS sequence"/>
</dbReference>
<dbReference type="InterPro" id="IPR033453">
    <property type="entry name" value="Glyco_hydro_30_TIM-barrel"/>
</dbReference>
<dbReference type="GO" id="GO:0006680">
    <property type="term" value="P:glucosylceramide catabolic process"/>
    <property type="evidence" value="ECO:0007669"/>
    <property type="project" value="TreeGrafter"/>
</dbReference>
<dbReference type="VEuPathDB" id="FungiDB:SPRG_11814"/>
<keyword evidence="6" id="KW-1185">Reference proteome</keyword>
<proteinExistence type="inferred from homology"/>